<gene>
    <name evidence="2" type="ORF">CPB84DRAFT_826749</name>
</gene>
<proteinExistence type="predicted"/>
<name>A0A9P5TER3_GYMJU</name>
<feature type="transmembrane region" description="Helical" evidence="1">
    <location>
        <begin position="30"/>
        <end position="50"/>
    </location>
</feature>
<dbReference type="Proteomes" id="UP000724874">
    <property type="component" value="Unassembled WGS sequence"/>
</dbReference>
<evidence type="ECO:0000256" key="1">
    <source>
        <dbReference type="SAM" id="Phobius"/>
    </source>
</evidence>
<keyword evidence="1" id="KW-1133">Transmembrane helix</keyword>
<keyword evidence="1" id="KW-0472">Membrane</keyword>
<evidence type="ECO:0000313" key="3">
    <source>
        <dbReference type="Proteomes" id="UP000724874"/>
    </source>
</evidence>
<organism evidence="2 3">
    <name type="scientific">Gymnopilus junonius</name>
    <name type="common">Spectacular rustgill mushroom</name>
    <name type="synonym">Gymnopilus spectabilis subsp. junonius</name>
    <dbReference type="NCBI Taxonomy" id="109634"/>
    <lineage>
        <taxon>Eukaryota</taxon>
        <taxon>Fungi</taxon>
        <taxon>Dikarya</taxon>
        <taxon>Basidiomycota</taxon>
        <taxon>Agaricomycotina</taxon>
        <taxon>Agaricomycetes</taxon>
        <taxon>Agaricomycetidae</taxon>
        <taxon>Agaricales</taxon>
        <taxon>Agaricineae</taxon>
        <taxon>Hymenogastraceae</taxon>
        <taxon>Gymnopilus</taxon>
    </lineage>
</organism>
<evidence type="ECO:0008006" key="4">
    <source>
        <dbReference type="Google" id="ProtNLM"/>
    </source>
</evidence>
<dbReference type="OrthoDB" id="3350619at2759"/>
<accession>A0A9P5TER3</accession>
<protein>
    <recommendedName>
        <fullName evidence="4">Ubiquitin 3 binding protein But2 C-terminal domain-containing protein</fullName>
    </recommendedName>
</protein>
<keyword evidence="3" id="KW-1185">Reference proteome</keyword>
<keyword evidence="1" id="KW-0812">Transmembrane</keyword>
<sequence>MSNYQLLPVDDGPRRLEDIGSDANSTNDKLSWAAIFVCAFCTIINILVTIRSSSGSSYTFPSATSFLTTRGMTRQDIDSLRRPSQFIGLDKIHRNATSGSTSFVNFPLLMAQIDAQRPYEVTKPRKGEETSIGTVYPELGQMIATSSISTILQFRALDYGMELCELSIKTPDEEPVYPFILPSPPIQIYAIPQKKRLYANSLSYANRPVRGELIGEPRLLRNGTWSYTFRCSMDEIYTFEVACKNTETEECILRWTQDKEHESFPAIFVTQFSTI</sequence>
<dbReference type="AlphaFoldDB" id="A0A9P5TER3"/>
<evidence type="ECO:0000313" key="2">
    <source>
        <dbReference type="EMBL" id="KAF8870905.1"/>
    </source>
</evidence>
<comment type="caution">
    <text evidence="2">The sequence shown here is derived from an EMBL/GenBank/DDBJ whole genome shotgun (WGS) entry which is preliminary data.</text>
</comment>
<dbReference type="EMBL" id="JADNYJ010000332">
    <property type="protein sequence ID" value="KAF8870905.1"/>
    <property type="molecule type" value="Genomic_DNA"/>
</dbReference>
<reference evidence="2" key="1">
    <citation type="submission" date="2020-11" db="EMBL/GenBank/DDBJ databases">
        <authorList>
            <consortium name="DOE Joint Genome Institute"/>
            <person name="Ahrendt S."/>
            <person name="Riley R."/>
            <person name="Andreopoulos W."/>
            <person name="LaButti K."/>
            <person name="Pangilinan J."/>
            <person name="Ruiz-duenas F.J."/>
            <person name="Barrasa J.M."/>
            <person name="Sanchez-Garcia M."/>
            <person name="Camarero S."/>
            <person name="Miyauchi S."/>
            <person name="Serrano A."/>
            <person name="Linde D."/>
            <person name="Babiker R."/>
            <person name="Drula E."/>
            <person name="Ayuso-Fernandez I."/>
            <person name="Pacheco R."/>
            <person name="Padilla G."/>
            <person name="Ferreira P."/>
            <person name="Barriuso J."/>
            <person name="Kellner H."/>
            <person name="Castanera R."/>
            <person name="Alfaro M."/>
            <person name="Ramirez L."/>
            <person name="Pisabarro A.G."/>
            <person name="Kuo A."/>
            <person name="Tritt A."/>
            <person name="Lipzen A."/>
            <person name="He G."/>
            <person name="Yan M."/>
            <person name="Ng V."/>
            <person name="Cullen D."/>
            <person name="Martin F."/>
            <person name="Rosso M.-N."/>
            <person name="Henrissat B."/>
            <person name="Hibbett D."/>
            <person name="Martinez A.T."/>
            <person name="Grigoriev I.V."/>
        </authorList>
    </citation>
    <scope>NUCLEOTIDE SEQUENCE</scope>
    <source>
        <strain evidence="2">AH 44721</strain>
    </source>
</reference>